<organism evidence="2 3">
    <name type="scientific">Arthrobacter mangrovi</name>
    <dbReference type="NCBI Taxonomy" id="2966350"/>
    <lineage>
        <taxon>Bacteria</taxon>
        <taxon>Bacillati</taxon>
        <taxon>Actinomycetota</taxon>
        <taxon>Actinomycetes</taxon>
        <taxon>Micrococcales</taxon>
        <taxon>Micrococcaceae</taxon>
        <taxon>Arthrobacter</taxon>
    </lineage>
</organism>
<evidence type="ECO:0000313" key="2">
    <source>
        <dbReference type="EMBL" id="GLB68403.1"/>
    </source>
</evidence>
<evidence type="ECO:0000256" key="1">
    <source>
        <dbReference type="SAM" id="MobiDB-lite"/>
    </source>
</evidence>
<evidence type="ECO:0008006" key="4">
    <source>
        <dbReference type="Google" id="ProtNLM"/>
    </source>
</evidence>
<dbReference type="EMBL" id="BRVS01000017">
    <property type="protein sequence ID" value="GLB68403.1"/>
    <property type="molecule type" value="Genomic_DNA"/>
</dbReference>
<accession>A0ABQ5MWR0</accession>
<dbReference type="Proteomes" id="UP001209654">
    <property type="component" value="Unassembled WGS sequence"/>
</dbReference>
<name>A0ABQ5MWR0_9MICC</name>
<comment type="caution">
    <text evidence="2">The sequence shown here is derived from an EMBL/GenBank/DDBJ whole genome shotgun (WGS) entry which is preliminary data.</text>
</comment>
<gene>
    <name evidence="2" type="ORF">AHIS1636_28450</name>
</gene>
<keyword evidence="3" id="KW-1185">Reference proteome</keyword>
<protein>
    <recommendedName>
        <fullName evidence="4">RecF/RecN/SMC N-terminal domain-containing protein</fullName>
    </recommendedName>
</protein>
<sequence>MTAPGSGRSRTRPAISPPHRTAPHADRRAVGPGRYAGRDGHPRPFQRTRKTMSHEDDLRAWAKGDYTYEAATELLLRAFGGRYAAPGRPWVGRGDNGRPWIDFDAIPGNIGGASGGERKFLLLVASLAGNEPVVLSDVLPGLDRDNLSLVLAAIAHAGGSHEQTDVQTDADGRIVSFGGKLESLYPWPRNLHSV</sequence>
<feature type="region of interest" description="Disordered" evidence="1">
    <location>
        <begin position="1"/>
        <end position="54"/>
    </location>
</feature>
<proteinExistence type="predicted"/>
<reference evidence="2 3" key="1">
    <citation type="journal article" date="2023" name="Int. J. Syst. Evol. Microbiol.">
        <title>Arthrobacter mangrovi sp. nov., an actinobacterium isolated from the rhizosphere of a mangrove.</title>
        <authorList>
            <person name="Hamada M."/>
            <person name="Saitou S."/>
            <person name="Enomoto N."/>
            <person name="Nanri K."/>
            <person name="Hidaka K."/>
            <person name="Miura T."/>
            <person name="Tamura T."/>
        </authorList>
    </citation>
    <scope>NUCLEOTIDE SEQUENCE [LARGE SCALE GENOMIC DNA]</scope>
    <source>
        <strain evidence="2 3">NBRC 112813</strain>
    </source>
</reference>
<evidence type="ECO:0000313" key="3">
    <source>
        <dbReference type="Proteomes" id="UP001209654"/>
    </source>
</evidence>